<keyword evidence="3 5" id="KW-0663">Pyridoxal phosphate</keyword>
<dbReference type="PANTHER" id="PTHR43780:SF2">
    <property type="entry name" value="1-AMINOCYCLOPROPANE-1-CARBOXYLATE DEAMINASE-RELATED"/>
    <property type="match status" value="1"/>
</dbReference>
<name>A0A0P1I5F2_9RHOB</name>
<organism evidence="7 8">
    <name type="scientific">Ruegeria denitrificans</name>
    <dbReference type="NCBI Taxonomy" id="1715692"/>
    <lineage>
        <taxon>Bacteria</taxon>
        <taxon>Pseudomonadati</taxon>
        <taxon>Pseudomonadota</taxon>
        <taxon>Alphaproteobacteria</taxon>
        <taxon>Rhodobacterales</taxon>
        <taxon>Roseobacteraceae</taxon>
        <taxon>Ruegeria</taxon>
    </lineage>
</organism>
<dbReference type="InterPro" id="IPR036052">
    <property type="entry name" value="TrpB-like_PALP_sf"/>
</dbReference>
<dbReference type="OrthoDB" id="9801249at2"/>
<keyword evidence="8" id="KW-1185">Reference proteome</keyword>
<evidence type="ECO:0000256" key="2">
    <source>
        <dbReference type="ARBA" id="ARBA00008639"/>
    </source>
</evidence>
<dbReference type="Proteomes" id="UP000051260">
    <property type="component" value="Unassembled WGS sequence"/>
</dbReference>
<dbReference type="AlphaFoldDB" id="A0A0P1I5F2"/>
<dbReference type="InterPro" id="IPR001926">
    <property type="entry name" value="TrpB-like_PALP"/>
</dbReference>
<dbReference type="GO" id="GO:0019148">
    <property type="term" value="F:D-cysteine desulfhydrase activity"/>
    <property type="evidence" value="ECO:0007669"/>
    <property type="project" value="UniProtKB-EC"/>
</dbReference>
<evidence type="ECO:0000256" key="1">
    <source>
        <dbReference type="ARBA" id="ARBA00001933"/>
    </source>
</evidence>
<dbReference type="PANTHER" id="PTHR43780">
    <property type="entry name" value="1-AMINOCYCLOPROPANE-1-CARBOXYLATE DEAMINASE-RELATED"/>
    <property type="match status" value="1"/>
</dbReference>
<dbReference type="Gene3D" id="3.40.50.1100">
    <property type="match status" value="2"/>
</dbReference>
<feature type="domain" description="Tryptophan synthase beta chain-like PALP" evidence="6">
    <location>
        <begin position="18"/>
        <end position="322"/>
    </location>
</feature>
<dbReference type="EC" id="4.4.1.15" evidence="7"/>
<sequence>MMTHNDILAQFPRAQLMSGPTPLERLNRMSDELGIDLWLKRDDLTGLGFGGNKTRQLEFYFGDALQQGADTVLITGAVQSNYVRSAAAAAARLGMQSVLQLEERVPDMGPDYYTSGNVLLARILGAEHMSYPLGEDEAGADAALHARADELKAQGRKPYVIHLGLHHPPLGALGYVAAGLELCQQMRDFDAVVVPSGSGATHGGLLTGVALADVSAPIFGVCVRRNSEQQQARMETVLQKLAVLLGIEAAPLQDRIDVTDNALPPGYGKLSTKTQNALEKMARTEGIFLDPVYTAKTFAGLLHLGETGEIQQGQKVVMLHTGGLPALFGYQSELLGGLQ</sequence>
<dbReference type="EMBL" id="CYUD01000003">
    <property type="protein sequence ID" value="CUJ91055.1"/>
    <property type="molecule type" value="Genomic_DNA"/>
</dbReference>
<comment type="cofactor">
    <cofactor evidence="1">
        <name>pyridoxal 5'-phosphate</name>
        <dbReference type="ChEBI" id="CHEBI:597326"/>
    </cofactor>
</comment>
<reference evidence="8" key="1">
    <citation type="submission" date="2015-09" db="EMBL/GenBank/DDBJ databases">
        <authorList>
            <person name="Rodrigo-Torres L."/>
            <person name="Arahal D.R."/>
        </authorList>
    </citation>
    <scope>NUCLEOTIDE SEQUENCE [LARGE SCALE GENOMIC DNA]</scope>
    <source>
        <strain evidence="8">CECT 5091</strain>
    </source>
</reference>
<dbReference type="InterPro" id="IPR027278">
    <property type="entry name" value="ACCD_DCysDesulf"/>
</dbReference>
<evidence type="ECO:0000259" key="6">
    <source>
        <dbReference type="Pfam" id="PF00291"/>
    </source>
</evidence>
<evidence type="ECO:0000256" key="5">
    <source>
        <dbReference type="PIRSR" id="PIRSR006278-2"/>
    </source>
</evidence>
<evidence type="ECO:0000313" key="7">
    <source>
        <dbReference type="EMBL" id="CUJ91055.1"/>
    </source>
</evidence>
<dbReference type="Pfam" id="PF00291">
    <property type="entry name" value="PALP"/>
    <property type="match status" value="1"/>
</dbReference>
<proteinExistence type="inferred from homology"/>
<comment type="similarity">
    <text evidence="2">Belongs to the ACC deaminase/D-cysteine desulfhydrase family.</text>
</comment>
<dbReference type="PIRSF" id="PIRSF006278">
    <property type="entry name" value="ACCD_DCysDesulf"/>
    <property type="match status" value="1"/>
</dbReference>
<evidence type="ECO:0000313" key="8">
    <source>
        <dbReference type="Proteomes" id="UP000051260"/>
    </source>
</evidence>
<accession>A0A0P1I5F2</accession>
<dbReference type="SUPFAM" id="SSF53686">
    <property type="entry name" value="Tryptophan synthase beta subunit-like PLP-dependent enzymes"/>
    <property type="match status" value="1"/>
</dbReference>
<keyword evidence="7" id="KW-0456">Lyase</keyword>
<evidence type="ECO:0000256" key="4">
    <source>
        <dbReference type="PIRSR" id="PIRSR006278-1"/>
    </source>
</evidence>
<feature type="modified residue" description="N6-(pyridoxal phosphate)lysine" evidence="5">
    <location>
        <position position="53"/>
    </location>
</feature>
<evidence type="ECO:0000256" key="3">
    <source>
        <dbReference type="ARBA" id="ARBA00022898"/>
    </source>
</evidence>
<protein>
    <submittedName>
        <fullName evidence="7">D-cysteine desulfhydrase</fullName>
        <ecNumber evidence="7">4.4.1.15</ecNumber>
    </submittedName>
</protein>
<dbReference type="STRING" id="1715692.RUE5091_01054"/>
<gene>
    <name evidence="7" type="primary">dcyD</name>
    <name evidence="7" type="ORF">RUE5091_01054</name>
</gene>
<feature type="active site" description="Nucleophile" evidence="4">
    <location>
        <position position="80"/>
    </location>
</feature>